<dbReference type="SUPFAM" id="SSF111283">
    <property type="entry name" value="Putative modulator of DNA gyrase, PmbA/TldD"/>
    <property type="match status" value="1"/>
</dbReference>
<dbReference type="PANTHER" id="PTHR43421:SF1">
    <property type="entry name" value="METALLOPROTEASE PMBA"/>
    <property type="match status" value="1"/>
</dbReference>
<sequence length="449" mass="47824">MSQVATLDTSHQDLDRLASLAEDTIRRARAAGATQAEVSASVDVGLNVNVRLGEVETVEHTRDRGFALTVFFGKRKGSASTADLNPESIQATIDQACAIARFTEEDPAAGLADPDRMATSFPDLDLWHPWDIDVDSAIALGCDIENAGRDLEGITNSDGASVNAGQSLSVYANSHGFLGRERGTRHSLSVALIAGDDDGMQRDYWYDSVRDAGQFMDAAALGRKAAERTLSRLGARRLGTRQAPVLFAPEISRSLIGHLLGAVSGGSLYRRSSFLLDHVGKPVLPAWLQIDERPLVPRGLGSSVFDAEGVATADSSLIVDGVLARYILGSYSARKLGLQSTGNAGGVHNLVVSHGGDDFKAMLKKLGTGLFVTEVMGQGVSIVTGDYSRGASGFWVENGEIAYPVEEITIAANLRDMYRNLVAVGADVDHRSHILTGSWLIENMTIAGE</sequence>
<dbReference type="Pfam" id="PF19289">
    <property type="entry name" value="PmbA_TldD_3rd"/>
    <property type="match status" value="1"/>
</dbReference>
<dbReference type="AlphaFoldDB" id="A0A0F3KIN9"/>
<dbReference type="InterPro" id="IPR002510">
    <property type="entry name" value="Metalloprtase-TldD/E_N"/>
</dbReference>
<dbReference type="Gene3D" id="3.30.2290.10">
    <property type="entry name" value="PmbA/TldD superfamily"/>
    <property type="match status" value="1"/>
</dbReference>
<dbReference type="InterPro" id="IPR045570">
    <property type="entry name" value="Metalloprtase-TldD/E_cen_dom"/>
</dbReference>
<keyword evidence="6" id="KW-1185">Reference proteome</keyword>
<evidence type="ECO:0000259" key="2">
    <source>
        <dbReference type="Pfam" id="PF01523"/>
    </source>
</evidence>
<proteinExistence type="inferred from homology"/>
<dbReference type="RefSeq" id="WP_045830232.1">
    <property type="nucleotide sequence ID" value="NZ_JZRB01000030.1"/>
</dbReference>
<dbReference type="EMBL" id="JZRB01000030">
    <property type="protein sequence ID" value="KJV30867.1"/>
    <property type="molecule type" value="Genomic_DNA"/>
</dbReference>
<dbReference type="Pfam" id="PF19290">
    <property type="entry name" value="PmbA_TldD_2nd"/>
    <property type="match status" value="1"/>
</dbReference>
<dbReference type="OrthoDB" id="9803618at2"/>
<dbReference type="GO" id="GO:0008237">
    <property type="term" value="F:metallopeptidase activity"/>
    <property type="evidence" value="ECO:0007669"/>
    <property type="project" value="InterPro"/>
</dbReference>
<dbReference type="PANTHER" id="PTHR43421">
    <property type="entry name" value="METALLOPROTEASE PMBA"/>
    <property type="match status" value="1"/>
</dbReference>
<comment type="similarity">
    <text evidence="1">Belongs to the peptidase U62 family.</text>
</comment>
<dbReference type="InterPro" id="IPR036059">
    <property type="entry name" value="TldD/PmbA_sf"/>
</dbReference>
<evidence type="ECO:0000259" key="3">
    <source>
        <dbReference type="Pfam" id="PF19289"/>
    </source>
</evidence>
<gene>
    <name evidence="5" type="primary">pmbA</name>
    <name evidence="5" type="ORF">VI08_14025</name>
</gene>
<dbReference type="PATRIC" id="fig|345309.4.peg.2408"/>
<feature type="domain" description="Metalloprotease TldD/E C-terminal" evidence="3">
    <location>
        <begin position="241"/>
        <end position="448"/>
    </location>
</feature>
<accession>A0A0F3KIN9</accession>
<evidence type="ECO:0000313" key="5">
    <source>
        <dbReference type="EMBL" id="KJV30867.1"/>
    </source>
</evidence>
<dbReference type="Pfam" id="PF01523">
    <property type="entry name" value="PmbA_TldD_1st"/>
    <property type="match status" value="1"/>
</dbReference>
<reference evidence="5 6" key="1">
    <citation type="submission" date="2015-03" db="EMBL/GenBank/DDBJ databases">
        <title>Draft genome sequence of Luteibacter yeojuensis strain SU11.</title>
        <authorList>
            <person name="Sulaiman J."/>
            <person name="Priya K."/>
            <person name="Chan K.-G."/>
        </authorList>
    </citation>
    <scope>NUCLEOTIDE SEQUENCE [LARGE SCALE GENOMIC DNA]</scope>
    <source>
        <strain evidence="5 6">SU11</strain>
    </source>
</reference>
<name>A0A0F3KIN9_9GAMM</name>
<organism evidence="5 6">
    <name type="scientific">Luteibacter yeojuensis</name>
    <dbReference type="NCBI Taxonomy" id="345309"/>
    <lineage>
        <taxon>Bacteria</taxon>
        <taxon>Pseudomonadati</taxon>
        <taxon>Pseudomonadota</taxon>
        <taxon>Gammaproteobacteria</taxon>
        <taxon>Lysobacterales</taxon>
        <taxon>Rhodanobacteraceae</taxon>
        <taxon>Luteibacter</taxon>
    </lineage>
</organism>
<dbReference type="InterPro" id="IPR045569">
    <property type="entry name" value="Metalloprtase-TldD/E_C"/>
</dbReference>
<feature type="domain" description="Metalloprotease TldD/E central" evidence="4">
    <location>
        <begin position="128"/>
        <end position="233"/>
    </location>
</feature>
<evidence type="ECO:0000256" key="1">
    <source>
        <dbReference type="ARBA" id="ARBA00005836"/>
    </source>
</evidence>
<dbReference type="InterPro" id="IPR035068">
    <property type="entry name" value="TldD/PmbA_N"/>
</dbReference>
<protein>
    <submittedName>
        <fullName evidence="5">Peptidase PmbA</fullName>
    </submittedName>
</protein>
<dbReference type="Proteomes" id="UP000033651">
    <property type="component" value="Unassembled WGS sequence"/>
</dbReference>
<evidence type="ECO:0000313" key="6">
    <source>
        <dbReference type="Proteomes" id="UP000033651"/>
    </source>
</evidence>
<dbReference type="GO" id="GO:0005829">
    <property type="term" value="C:cytosol"/>
    <property type="evidence" value="ECO:0007669"/>
    <property type="project" value="TreeGrafter"/>
</dbReference>
<dbReference type="NCBIfam" id="NF008268">
    <property type="entry name" value="PRK11040.1"/>
    <property type="match status" value="1"/>
</dbReference>
<comment type="caution">
    <text evidence="5">The sequence shown here is derived from an EMBL/GenBank/DDBJ whole genome shotgun (WGS) entry which is preliminary data.</text>
</comment>
<feature type="domain" description="Metalloprotease TldD/E N-terminal" evidence="2">
    <location>
        <begin position="36"/>
        <end position="100"/>
    </location>
</feature>
<dbReference type="InterPro" id="IPR047657">
    <property type="entry name" value="PmbA"/>
</dbReference>
<dbReference type="GO" id="GO:0006508">
    <property type="term" value="P:proteolysis"/>
    <property type="evidence" value="ECO:0007669"/>
    <property type="project" value="InterPro"/>
</dbReference>
<evidence type="ECO:0000259" key="4">
    <source>
        <dbReference type="Pfam" id="PF19290"/>
    </source>
</evidence>